<dbReference type="Proteomes" id="UP000525987">
    <property type="component" value="Unassembled WGS sequence"/>
</dbReference>
<dbReference type="EMBL" id="JACHXM010000008">
    <property type="protein sequence ID" value="MBB3141221.1"/>
    <property type="molecule type" value="Genomic_DNA"/>
</dbReference>
<accession>A0A7W5BXZ2</accession>
<evidence type="ECO:0000313" key="4">
    <source>
        <dbReference type="EMBL" id="MBB3141221.1"/>
    </source>
</evidence>
<dbReference type="PANTHER" id="PTHR40606">
    <property type="match status" value="1"/>
</dbReference>
<dbReference type="Gene3D" id="2.30.29.80">
    <property type="match status" value="1"/>
</dbReference>
<reference evidence="4 5" key="1">
    <citation type="submission" date="2020-08" db="EMBL/GenBank/DDBJ databases">
        <title>Genomic Encyclopedia of Type Strains, Phase III (KMG-III): the genomes of soil and plant-associated and newly described type strains.</title>
        <authorList>
            <person name="Whitman W."/>
        </authorList>
    </citation>
    <scope>NUCLEOTIDE SEQUENCE [LARGE SCALE GENOMIC DNA]</scope>
    <source>
        <strain evidence="4 5">CECT 5995</strain>
    </source>
</reference>
<dbReference type="RefSeq" id="WP_183387604.1">
    <property type="nucleotide sequence ID" value="NZ_JACHXM010000008.1"/>
</dbReference>
<dbReference type="Pfam" id="PF07411">
    <property type="entry name" value="DUF1508"/>
    <property type="match status" value="2"/>
</dbReference>
<sequence length="110" mass="12145">MAGYYELKQATDGQYHFTLKAGNHEVILTSERYTTKPAAENGIDSCRINSGNDNRYDRKVAKNGQPYFNLKAGNGQVIGTSEMYSSEAARENGIQSVKTNGKGPMKFKES</sequence>
<feature type="region of interest" description="Disordered" evidence="2">
    <location>
        <begin position="84"/>
        <end position="110"/>
    </location>
</feature>
<evidence type="ECO:0000256" key="1">
    <source>
        <dbReference type="ARBA" id="ARBA00007576"/>
    </source>
</evidence>
<evidence type="ECO:0000313" key="5">
    <source>
        <dbReference type="Proteomes" id="UP000525987"/>
    </source>
</evidence>
<dbReference type="PANTHER" id="PTHR40606:SF1">
    <property type="entry name" value="UPF0339 PROTEIN YEGP"/>
    <property type="match status" value="1"/>
</dbReference>
<dbReference type="InterPro" id="IPR010879">
    <property type="entry name" value="DUF1508"/>
</dbReference>
<protein>
    <recommendedName>
        <fullName evidence="3">DUF1508 domain-containing protein</fullName>
    </recommendedName>
</protein>
<name>A0A7W5BXZ2_9GAMM</name>
<keyword evidence="5" id="KW-1185">Reference proteome</keyword>
<dbReference type="SUPFAM" id="SSF160113">
    <property type="entry name" value="YegP-like"/>
    <property type="match status" value="2"/>
</dbReference>
<comment type="caution">
    <text evidence="4">The sequence shown here is derived from an EMBL/GenBank/DDBJ whole genome shotgun (WGS) entry which is preliminary data.</text>
</comment>
<comment type="similarity">
    <text evidence="1">Belongs to the UPF0339 family. Duplicated subfamily.</text>
</comment>
<evidence type="ECO:0000256" key="2">
    <source>
        <dbReference type="SAM" id="MobiDB-lite"/>
    </source>
</evidence>
<feature type="domain" description="DUF1508" evidence="3">
    <location>
        <begin position="61"/>
        <end position="102"/>
    </location>
</feature>
<evidence type="ECO:0000259" key="3">
    <source>
        <dbReference type="Pfam" id="PF07411"/>
    </source>
</evidence>
<feature type="domain" description="DUF1508" evidence="3">
    <location>
        <begin position="11"/>
        <end position="57"/>
    </location>
</feature>
<dbReference type="AlphaFoldDB" id="A0A7W5BXZ2"/>
<organism evidence="4 5">
    <name type="scientific">Halomonas organivorans</name>
    <dbReference type="NCBI Taxonomy" id="257772"/>
    <lineage>
        <taxon>Bacteria</taxon>
        <taxon>Pseudomonadati</taxon>
        <taxon>Pseudomonadota</taxon>
        <taxon>Gammaproteobacteria</taxon>
        <taxon>Oceanospirillales</taxon>
        <taxon>Halomonadaceae</taxon>
        <taxon>Halomonas</taxon>
    </lineage>
</organism>
<gene>
    <name evidence="4" type="ORF">FHR96_002098</name>
</gene>
<dbReference type="InterPro" id="IPR036913">
    <property type="entry name" value="YegP-like_sf"/>
</dbReference>
<proteinExistence type="inferred from homology"/>
<dbReference type="InterPro" id="IPR051141">
    <property type="entry name" value="UPF0339_domain"/>
</dbReference>